<protein>
    <submittedName>
        <fullName evidence="8">Uncharacterized protein</fullName>
    </submittedName>
</protein>
<keyword evidence="4 6" id="KW-1133">Transmembrane helix</keyword>
<evidence type="ECO:0000256" key="6">
    <source>
        <dbReference type="SAM" id="Phobius"/>
    </source>
</evidence>
<keyword evidence="9" id="KW-1185">Reference proteome</keyword>
<evidence type="ECO:0000313" key="9">
    <source>
        <dbReference type="Proteomes" id="UP000510647"/>
    </source>
</evidence>
<feature type="transmembrane region" description="Helical" evidence="6">
    <location>
        <begin position="20"/>
        <end position="43"/>
    </location>
</feature>
<dbReference type="AlphaFoldDB" id="A0A7H9HXX7"/>
<feature type="transmembrane region" description="Helical" evidence="6">
    <location>
        <begin position="115"/>
        <end position="137"/>
    </location>
</feature>
<keyword evidence="5 6" id="KW-0472">Membrane</keyword>
<dbReference type="OrthoDB" id="3358017at2759"/>
<proteinExistence type="inferred from homology"/>
<evidence type="ECO:0000256" key="5">
    <source>
        <dbReference type="ARBA" id="ARBA00023136"/>
    </source>
</evidence>
<evidence type="ECO:0000256" key="2">
    <source>
        <dbReference type="ARBA" id="ARBA00009969"/>
    </source>
</evidence>
<accession>A0A7H9HXX7</accession>
<dbReference type="Pfam" id="PF04479">
    <property type="entry name" value="RTA1"/>
    <property type="match status" value="1"/>
</dbReference>
<dbReference type="EMBL" id="CP059269">
    <property type="protein sequence ID" value="QLQ80009.1"/>
    <property type="molecule type" value="Genomic_DNA"/>
</dbReference>
<dbReference type="Proteomes" id="UP000510647">
    <property type="component" value="Chromosome 8"/>
</dbReference>
<feature type="transmembrane region" description="Helical" evidence="6">
    <location>
        <begin position="78"/>
        <end position="100"/>
    </location>
</feature>
<comment type="similarity">
    <text evidence="2">Belongs to the lipid-translocating exporter (LTE) (TC 9.A.26.1) family.</text>
</comment>
<name>A0A7H9HXX7_9SACH</name>
<dbReference type="EMBL" id="CP059274">
    <property type="protein sequence ID" value="QLQ82251.1"/>
    <property type="molecule type" value="Genomic_DNA"/>
</dbReference>
<reference evidence="8 9" key="1">
    <citation type="submission" date="2020-06" db="EMBL/GenBank/DDBJ databases">
        <title>The yeast mating-type switching endonuclease HO is a domesticated member of an unorthodox homing genetic element family.</title>
        <authorList>
            <person name="Coughlan A.Y."/>
            <person name="Lombardi L."/>
            <person name="Braun-Galleani S."/>
            <person name="Martos A.R."/>
            <person name="Galeote V."/>
            <person name="Bigey F."/>
            <person name="Dequin S."/>
            <person name="Byrne K.P."/>
            <person name="Wolfe K.H."/>
        </authorList>
    </citation>
    <scope>NUCLEOTIDE SEQUENCE [LARGE SCALE GENOMIC DNA]</scope>
    <source>
        <strain evidence="8 9">CBS2947</strain>
    </source>
</reference>
<feature type="transmembrane region" description="Helical" evidence="6">
    <location>
        <begin position="230"/>
        <end position="251"/>
    </location>
</feature>
<evidence type="ECO:0000256" key="3">
    <source>
        <dbReference type="ARBA" id="ARBA00022692"/>
    </source>
</evidence>
<feature type="transmembrane region" description="Helical" evidence="6">
    <location>
        <begin position="191"/>
        <end position="209"/>
    </location>
</feature>
<comment type="subcellular location">
    <subcellularLocation>
        <location evidence="1">Membrane</location>
        <topology evidence="1">Multi-pass membrane protein</topology>
    </subcellularLocation>
</comment>
<dbReference type="InterPro" id="IPR007568">
    <property type="entry name" value="RTA1"/>
</dbReference>
<dbReference type="Proteomes" id="UP000510647">
    <property type="component" value="Chromosome 3"/>
</dbReference>
<evidence type="ECO:0000313" key="8">
    <source>
        <dbReference type="EMBL" id="QLQ82251.1"/>
    </source>
</evidence>
<dbReference type="PANTHER" id="PTHR31465">
    <property type="entry name" value="PROTEIN RTA1-RELATED"/>
    <property type="match status" value="1"/>
</dbReference>
<keyword evidence="3 6" id="KW-0812">Transmembrane</keyword>
<evidence type="ECO:0000256" key="4">
    <source>
        <dbReference type="ARBA" id="ARBA00022989"/>
    </source>
</evidence>
<organism evidence="8 9">
    <name type="scientific">Torulaspora globosa</name>
    <dbReference type="NCBI Taxonomy" id="48254"/>
    <lineage>
        <taxon>Eukaryota</taxon>
        <taxon>Fungi</taxon>
        <taxon>Dikarya</taxon>
        <taxon>Ascomycota</taxon>
        <taxon>Saccharomycotina</taxon>
        <taxon>Saccharomycetes</taxon>
        <taxon>Saccharomycetales</taxon>
        <taxon>Saccharomycetaceae</taxon>
        <taxon>Torulaspora</taxon>
    </lineage>
</organism>
<evidence type="ECO:0000256" key="1">
    <source>
        <dbReference type="ARBA" id="ARBA00004141"/>
    </source>
</evidence>
<feature type="transmembrane region" description="Helical" evidence="6">
    <location>
        <begin position="271"/>
        <end position="293"/>
    </location>
</feature>
<evidence type="ECO:0000313" key="7">
    <source>
        <dbReference type="EMBL" id="QLQ80009.1"/>
    </source>
</evidence>
<dbReference type="PANTHER" id="PTHR31465:SF1">
    <property type="entry name" value="PROTEIN RTA1-RELATED"/>
    <property type="match status" value="1"/>
</dbReference>
<dbReference type="GO" id="GO:0016020">
    <property type="term" value="C:membrane"/>
    <property type="evidence" value="ECO:0007669"/>
    <property type="project" value="UniProtKB-SubCell"/>
</dbReference>
<gene>
    <name evidence="7" type="ORF">HG537_0C06580</name>
    <name evidence="8" type="ORF">HG537_0H00120</name>
</gene>
<feature type="transmembrane region" description="Helical" evidence="6">
    <location>
        <begin position="149"/>
        <end position="171"/>
    </location>
</feature>
<sequence length="308" mass="34241">MAEEDNSNYVLYYYVPNKGAAIFFTIAFILSTCLYAYQVYAAAKRASKQLRSKRDEFDLTKEPVMVRTGGDVDKKLEIGSIVCCFIPFFIGCVMEAIGYIARAVSSSDKEALTPFIIQTVLLLVAPALYAATIYMVFGRLLRILRCENLMLVSSRFGTAFFVSGDVLSFLLQASGGGLMASAGNTQLGANLVTAGLVVQIVFFGFFIINEMKFSIGVSQSCPFYWQISKNWFYVNLTFLVSSVLIMVRSIVRLIEFIQGHDGFIISHEVFIYVFDAVPMLLVAVTFCVGSYLGNIFRVLAEARGFDRI</sequence>